<dbReference type="PANTHER" id="PTHR18964:SF165">
    <property type="entry name" value="BETA-GLUCOSIDE KINASE"/>
    <property type="match status" value="1"/>
</dbReference>
<evidence type="ECO:0000313" key="2">
    <source>
        <dbReference type="EMBL" id="SUM45982.1"/>
    </source>
</evidence>
<dbReference type="Pfam" id="PF00480">
    <property type="entry name" value="ROK"/>
    <property type="match status" value="1"/>
</dbReference>
<dbReference type="RefSeq" id="WP_019169659.1">
    <property type="nucleotide sequence ID" value="NZ_CAIB01000277.1"/>
</dbReference>
<dbReference type="SUPFAM" id="SSF53067">
    <property type="entry name" value="Actin-like ATPase domain"/>
    <property type="match status" value="1"/>
</dbReference>
<dbReference type="Proteomes" id="UP000255549">
    <property type="component" value="Unassembled WGS sequence"/>
</dbReference>
<evidence type="ECO:0000313" key="3">
    <source>
        <dbReference type="Proteomes" id="UP000255549"/>
    </source>
</evidence>
<reference evidence="2 3" key="1">
    <citation type="submission" date="2018-06" db="EMBL/GenBank/DDBJ databases">
        <authorList>
            <consortium name="Pathogen Informatics"/>
            <person name="Doyle S."/>
        </authorList>
    </citation>
    <scope>NUCLEOTIDE SEQUENCE [LARGE SCALE GENOMIC DNA]</scope>
    <source>
        <strain evidence="3">NCTC 11048</strain>
    </source>
</reference>
<evidence type="ECO:0000256" key="1">
    <source>
        <dbReference type="ARBA" id="ARBA00006479"/>
    </source>
</evidence>
<comment type="similarity">
    <text evidence="1">Belongs to the ROK (NagC/XylR) family.</text>
</comment>
<organism evidence="2 3">
    <name type="scientific">Staphylococcus intermedius NCTC 11048</name>
    <dbReference type="NCBI Taxonomy" id="1141106"/>
    <lineage>
        <taxon>Bacteria</taxon>
        <taxon>Bacillati</taxon>
        <taxon>Bacillota</taxon>
        <taxon>Bacilli</taxon>
        <taxon>Bacillales</taxon>
        <taxon>Staphylococcaceae</taxon>
        <taxon>Staphylococcus</taxon>
        <taxon>Staphylococcus intermedius group</taxon>
    </lineage>
</organism>
<keyword evidence="3" id="KW-1185">Reference proteome</keyword>
<keyword evidence="2" id="KW-0418">Kinase</keyword>
<dbReference type="EC" id="2.7.1.85" evidence="2"/>
<name>A0A380G5F3_STAIN</name>
<dbReference type="GO" id="GO:0047700">
    <property type="term" value="F:beta-glucoside kinase activity"/>
    <property type="evidence" value="ECO:0007669"/>
    <property type="project" value="UniProtKB-EC"/>
</dbReference>
<keyword evidence="2" id="KW-0808">Transferase</keyword>
<dbReference type="PANTHER" id="PTHR18964">
    <property type="entry name" value="ROK (REPRESSOR, ORF, KINASE) FAMILY"/>
    <property type="match status" value="1"/>
</dbReference>
<dbReference type="InterPro" id="IPR043129">
    <property type="entry name" value="ATPase_NBD"/>
</dbReference>
<dbReference type="InterPro" id="IPR000600">
    <property type="entry name" value="ROK"/>
</dbReference>
<accession>A0A380G5F3</accession>
<dbReference type="STRING" id="1141106.GCA_000308095_00092"/>
<protein>
    <submittedName>
        <fullName evidence="2">Putative kinase</fullName>
        <ecNumber evidence="2">2.7.1.85</ecNumber>
    </submittedName>
</protein>
<sequence>MKKIAFDIGGTYIKSAIIDAHRQLQDYDKVRTPVNENDAIIHYVKTRLQRYIHEHQLQDVAVGISTAGAVDRKARAIAYANPNILNYTGTNFADQLGAYVQELSVYNDVDAALLGELDERETSYESAFCLTLGTGIGGSYYHRDIGLLTGVRHRPNQIGYLLYDPVTETQYEQRASTEALKQLLMKENYPHQNIQQLFEEAENGDATARHYIKQWAREVARGIAEIQIVYDPEIIIIGGGVSAQGDVLLSYILPELTRYLPQDYGHAKVEVAQLQNHAALIGAVSEL</sequence>
<proteinExistence type="inferred from homology"/>
<dbReference type="EMBL" id="UHDP01000003">
    <property type="protein sequence ID" value="SUM45982.1"/>
    <property type="molecule type" value="Genomic_DNA"/>
</dbReference>
<dbReference type="AlphaFoldDB" id="A0A380G5F3"/>
<dbReference type="Gene3D" id="3.30.420.40">
    <property type="match status" value="2"/>
</dbReference>
<dbReference type="OrthoDB" id="9795247at2"/>
<gene>
    <name evidence="2" type="primary">bglK</name>
    <name evidence="2" type="ORF">NCTC11048_00974</name>
</gene>